<evidence type="ECO:0000256" key="1">
    <source>
        <dbReference type="ARBA" id="ARBA00004323"/>
    </source>
</evidence>
<evidence type="ECO:0000256" key="7">
    <source>
        <dbReference type="ARBA" id="ARBA00023034"/>
    </source>
</evidence>
<evidence type="ECO:0000313" key="12">
    <source>
        <dbReference type="Proteomes" id="UP001163046"/>
    </source>
</evidence>
<evidence type="ECO:0000313" key="11">
    <source>
        <dbReference type="EMBL" id="KAJ7389644.1"/>
    </source>
</evidence>
<keyword evidence="12" id="KW-1185">Reference proteome</keyword>
<evidence type="ECO:0000256" key="8">
    <source>
        <dbReference type="ARBA" id="ARBA00023136"/>
    </source>
</evidence>
<feature type="region of interest" description="Disordered" evidence="10">
    <location>
        <begin position="657"/>
        <end position="732"/>
    </location>
</feature>
<evidence type="ECO:0000256" key="10">
    <source>
        <dbReference type="SAM" id="MobiDB-lite"/>
    </source>
</evidence>
<sequence>VNDTRFDGISDSWTLRPFTAICYLTRSVLALKYYLYKKIKRAACFSGLDRDRLDKRPQAEVVVTSVIVQTKRPFNMGAIPEQHKGTDDETSVKLSELHTKNEQEVEQENVTDVTEIVEKLHFHRNATSFETYFLSRGGEKDNRIQAKETHEHKIHRLPPSDIIGKVAEEILRKANVSEEEANRELIRVEKVDDIVDREKEHRKRLNKQEHSFLEKVKKSRGAGGKSTEKKLVRVERVDLTDEEEEEEPEKPVKPAYDPVKPVNDPVKPVYDPVKPVNDPVKPVNDPVKPVYDPVKPVYDHSRTQKRAQSNNGSIDDVPKANTSSRMGPVGVISKNDDFESAHARRFGKTNAVNTTFKSNSSAVKREESHVNKTREELAMTPPPFFAKFLNITAQEREMIDLLHNYTDTSKVRHEGTALNITHQRLGTEQKEPDKIAQRFDVSSAHAHADKVEVRTKRNHKEGDFRDTLQPLIAKLLNLTGDRQEASSTHNDSENLKGPFNLSNILGKITQGDQSLATKDVQSSVPDSTALLVRFLQEGSRYIPRMPKNDTAVHTDKDNSKMAATKLGSKKSDLTPLSGEAINLKETLLKLANHIDLTSRVLKEITESSSLKSSLTALAPIKVKRDEDADELGSTRAQSDLKIFRPVADKLETSKPELVFNSDRKPSSSLESVGVGTLASPNGKARVDRKINASFSSGSGTGETGDEEFGRSSDTEKRKNSNATAKVQSEKKERSKLGTNGILRYHTFRCEALDPKVLLYNRIFKTGSSTTESIIMNSSAGMNYDYKIGTTEDWYDKGKSHTYPGLIIRKANKKLIKYPRMAFVAHFYFRRNLNLPQAHTYINQIRDPVRRLVSHYHYMRSNNRPANRIKEFRASGEKDESLDKCFRLQHRGCKNNVMTRFFCGRHFYCRRGNGRALHKAMNNIKRFYATVGLLEHYDIYLQILHKLLPKFFPKVSNHDIGKFKYNSKYNFDDISKDLIGAITRANWADVKLYSFVKKRSWQQAKACGIRY</sequence>
<dbReference type="SUPFAM" id="SSF52540">
    <property type="entry name" value="P-loop containing nucleoside triphosphate hydrolases"/>
    <property type="match status" value="1"/>
</dbReference>
<evidence type="ECO:0000256" key="2">
    <source>
        <dbReference type="ARBA" id="ARBA00010569"/>
    </source>
</evidence>
<dbReference type="InterPro" id="IPR027417">
    <property type="entry name" value="P-loop_NTPase"/>
</dbReference>
<dbReference type="EMBL" id="MU825427">
    <property type="protein sequence ID" value="KAJ7389644.1"/>
    <property type="molecule type" value="Genomic_DNA"/>
</dbReference>
<organism evidence="11 12">
    <name type="scientific">Desmophyllum pertusum</name>
    <dbReference type="NCBI Taxonomy" id="174260"/>
    <lineage>
        <taxon>Eukaryota</taxon>
        <taxon>Metazoa</taxon>
        <taxon>Cnidaria</taxon>
        <taxon>Anthozoa</taxon>
        <taxon>Hexacorallia</taxon>
        <taxon>Scleractinia</taxon>
        <taxon>Caryophylliina</taxon>
        <taxon>Caryophylliidae</taxon>
        <taxon>Desmophyllum</taxon>
    </lineage>
</organism>
<evidence type="ECO:0000256" key="6">
    <source>
        <dbReference type="ARBA" id="ARBA00022989"/>
    </source>
</evidence>
<dbReference type="Gene3D" id="3.40.50.300">
    <property type="entry name" value="P-loop containing nucleotide triphosphate hydrolases"/>
    <property type="match status" value="1"/>
</dbReference>
<dbReference type="Pfam" id="PF03567">
    <property type="entry name" value="Sulfotransfer_2"/>
    <property type="match status" value="1"/>
</dbReference>
<dbReference type="PANTHER" id="PTHR12129">
    <property type="entry name" value="HEPARAN SULFATE 2-O-SULFOTRANSFERASE"/>
    <property type="match status" value="1"/>
</dbReference>
<comment type="subcellular location">
    <subcellularLocation>
        <location evidence="1">Golgi apparatus membrane</location>
        <topology evidence="1">Single-pass type II membrane protein</topology>
    </subcellularLocation>
</comment>
<name>A0A9W9ZYS5_9CNID</name>
<dbReference type="PANTHER" id="PTHR12129:SF15">
    <property type="entry name" value="URONYL 2-SULFOTRANSFERASE"/>
    <property type="match status" value="1"/>
</dbReference>
<dbReference type="Proteomes" id="UP001163046">
    <property type="component" value="Unassembled WGS sequence"/>
</dbReference>
<keyword evidence="6" id="KW-1133">Transmembrane helix</keyword>
<keyword evidence="3" id="KW-0808">Transferase</keyword>
<protein>
    <submittedName>
        <fullName evidence="11">Uncharacterized protein</fullName>
    </submittedName>
</protein>
<feature type="region of interest" description="Disordered" evidence="10">
    <location>
        <begin position="216"/>
        <end position="329"/>
    </location>
</feature>
<dbReference type="GO" id="GO:0000139">
    <property type="term" value="C:Golgi membrane"/>
    <property type="evidence" value="ECO:0007669"/>
    <property type="project" value="UniProtKB-SubCell"/>
</dbReference>
<comment type="caution">
    <text evidence="11">The sequence shown here is derived from an EMBL/GenBank/DDBJ whole genome shotgun (WGS) entry which is preliminary data.</text>
</comment>
<feature type="compositionally biased region" description="Basic and acidic residues" evidence="10">
    <location>
        <begin position="707"/>
        <end position="718"/>
    </location>
</feature>
<keyword evidence="7" id="KW-0333">Golgi apparatus</keyword>
<evidence type="ECO:0000256" key="3">
    <source>
        <dbReference type="ARBA" id="ARBA00022679"/>
    </source>
</evidence>
<dbReference type="InterPro" id="IPR005331">
    <property type="entry name" value="Sulfotransferase"/>
</dbReference>
<keyword evidence="5" id="KW-0735">Signal-anchor</keyword>
<feature type="non-terminal residue" evidence="11">
    <location>
        <position position="1"/>
    </location>
</feature>
<feature type="compositionally biased region" description="Low complexity" evidence="10">
    <location>
        <begin position="257"/>
        <end position="296"/>
    </location>
</feature>
<keyword evidence="4" id="KW-0812">Transmembrane</keyword>
<keyword evidence="8" id="KW-0472">Membrane</keyword>
<dbReference type="GO" id="GO:0008146">
    <property type="term" value="F:sulfotransferase activity"/>
    <property type="evidence" value="ECO:0007669"/>
    <property type="project" value="InterPro"/>
</dbReference>
<reference evidence="11" key="1">
    <citation type="submission" date="2023-01" db="EMBL/GenBank/DDBJ databases">
        <title>Genome assembly of the deep-sea coral Lophelia pertusa.</title>
        <authorList>
            <person name="Herrera S."/>
            <person name="Cordes E."/>
        </authorList>
    </citation>
    <scope>NUCLEOTIDE SEQUENCE</scope>
    <source>
        <strain evidence="11">USNM1676648</strain>
        <tissue evidence="11">Polyp</tissue>
    </source>
</reference>
<evidence type="ECO:0000256" key="9">
    <source>
        <dbReference type="ARBA" id="ARBA00023180"/>
    </source>
</evidence>
<evidence type="ECO:0000256" key="4">
    <source>
        <dbReference type="ARBA" id="ARBA00022692"/>
    </source>
</evidence>
<gene>
    <name evidence="11" type="ORF">OS493_029983</name>
</gene>
<dbReference type="AlphaFoldDB" id="A0A9W9ZYS5"/>
<keyword evidence="9" id="KW-0325">Glycoprotein</keyword>
<dbReference type="OrthoDB" id="10019582at2759"/>
<feature type="compositionally biased region" description="Basic and acidic residues" evidence="10">
    <location>
        <begin position="226"/>
        <end position="239"/>
    </location>
</feature>
<dbReference type="InterPro" id="IPR007734">
    <property type="entry name" value="Heparan_SO4_2-O-STrfase"/>
</dbReference>
<evidence type="ECO:0000256" key="5">
    <source>
        <dbReference type="ARBA" id="ARBA00022968"/>
    </source>
</evidence>
<accession>A0A9W9ZYS5</accession>
<comment type="similarity">
    <text evidence="2">Belongs to the sulfotransferase 3 family.</text>
</comment>
<proteinExistence type="inferred from homology"/>